<sequence>MTRFADMASNDVWCVENGGASLYHGRVQMLEFAVRRMLVSFLAGSFLFVAPSLAAAQWAPVEQVKTYTVSGSTGIELYSQIGEKGPLVGGQMRTIAHTDFKLLWSRNYQPQPDGSCKLVSARPSLTLIYTLPKAGKMPGALKTKWDTFAEGVRRHERVHGDMIVEMVREIEAVSVGLTAADDPKCQKIRQDLTARLGEISKRNRERHRDYDKLEMNNGGNVHQLILKLVNE</sequence>
<dbReference type="Proteomes" id="UP000520770">
    <property type="component" value="Unassembled WGS sequence"/>
</dbReference>
<feature type="transmembrane region" description="Helical" evidence="1">
    <location>
        <begin position="38"/>
        <end position="59"/>
    </location>
</feature>
<keyword evidence="6" id="KW-1185">Reference proteome</keyword>
<dbReference type="InterPro" id="IPR010321">
    <property type="entry name" value="DUF922"/>
</dbReference>
<dbReference type="Pfam" id="PF06037">
    <property type="entry name" value="DUF922"/>
    <property type="match status" value="1"/>
</dbReference>
<protein>
    <submittedName>
        <fullName evidence="3">Putative secreted Zn-dependent protease</fullName>
    </submittedName>
</protein>
<dbReference type="GO" id="GO:0006508">
    <property type="term" value="P:proteolysis"/>
    <property type="evidence" value="ECO:0007669"/>
    <property type="project" value="UniProtKB-KW"/>
</dbReference>
<reference evidence="5 6" key="1">
    <citation type="submission" date="2020-08" db="EMBL/GenBank/DDBJ databases">
        <title>Genomic Encyclopedia of Type Strains, Phase IV (KMG-V): Genome sequencing to study the core and pangenomes of soil and plant-associated prokaryotes.</title>
        <authorList>
            <person name="Whitman W."/>
        </authorList>
    </citation>
    <scope>NUCLEOTIDE SEQUENCE [LARGE SCALE GENOMIC DNA]</scope>
    <source>
        <strain evidence="3 6">SEMIA 444</strain>
        <strain evidence="2 5">SEMIA 448</strain>
        <strain evidence="4 7">SEMIA 452</strain>
    </source>
</reference>
<dbReference type="Proteomes" id="UP000576087">
    <property type="component" value="Unassembled WGS sequence"/>
</dbReference>
<evidence type="ECO:0000256" key="1">
    <source>
        <dbReference type="SAM" id="Phobius"/>
    </source>
</evidence>
<keyword evidence="3" id="KW-0645">Protease</keyword>
<keyword evidence="1" id="KW-0812">Transmembrane</keyword>
<dbReference type="EMBL" id="JACIGW010000001">
    <property type="protein sequence ID" value="MBB4347294.1"/>
    <property type="molecule type" value="Genomic_DNA"/>
</dbReference>
<dbReference type="PIRSF" id="PIRSF010521">
    <property type="entry name" value="DUF922_bac"/>
    <property type="match status" value="1"/>
</dbReference>
<dbReference type="EMBL" id="JACIHM010000001">
    <property type="protein sequence ID" value="MBB4444999.1"/>
    <property type="molecule type" value="Genomic_DNA"/>
</dbReference>
<dbReference type="RefSeq" id="WP_343062214.1">
    <property type="nucleotide sequence ID" value="NZ_JACIGW010000001.1"/>
</dbReference>
<evidence type="ECO:0000313" key="2">
    <source>
        <dbReference type="EMBL" id="MBB4347294.1"/>
    </source>
</evidence>
<dbReference type="AlphaFoldDB" id="A0A7W6TB71"/>
<evidence type="ECO:0000313" key="7">
    <source>
        <dbReference type="Proteomes" id="UP000576087"/>
    </source>
</evidence>
<name>A0A7W6TB71_9HYPH</name>
<evidence type="ECO:0000313" key="4">
    <source>
        <dbReference type="EMBL" id="MBB4444999.1"/>
    </source>
</evidence>
<dbReference type="GO" id="GO:0008233">
    <property type="term" value="F:peptidase activity"/>
    <property type="evidence" value="ECO:0007669"/>
    <property type="project" value="UniProtKB-KW"/>
</dbReference>
<accession>A0A7W6TB71</accession>
<evidence type="ECO:0000313" key="5">
    <source>
        <dbReference type="Proteomes" id="UP000520770"/>
    </source>
</evidence>
<comment type="caution">
    <text evidence="3">The sequence shown here is derived from an EMBL/GenBank/DDBJ whole genome shotgun (WGS) entry which is preliminary data.</text>
</comment>
<keyword evidence="1" id="KW-1133">Transmembrane helix</keyword>
<dbReference type="EMBL" id="JACIGY010000001">
    <property type="protein sequence ID" value="MBB4410312.1"/>
    <property type="molecule type" value="Genomic_DNA"/>
</dbReference>
<keyword evidence="1" id="KW-0472">Membrane</keyword>
<dbReference type="Proteomes" id="UP000524535">
    <property type="component" value="Unassembled WGS sequence"/>
</dbReference>
<evidence type="ECO:0000313" key="3">
    <source>
        <dbReference type="EMBL" id="MBB4410312.1"/>
    </source>
</evidence>
<keyword evidence="3" id="KW-0378">Hydrolase</keyword>
<evidence type="ECO:0000313" key="6">
    <source>
        <dbReference type="Proteomes" id="UP000524535"/>
    </source>
</evidence>
<organism evidence="3 6">
    <name type="scientific">Aliirhizobium cellulosilyticum</name>
    <dbReference type="NCBI Taxonomy" id="393664"/>
    <lineage>
        <taxon>Bacteria</taxon>
        <taxon>Pseudomonadati</taxon>
        <taxon>Pseudomonadota</taxon>
        <taxon>Alphaproteobacteria</taxon>
        <taxon>Hyphomicrobiales</taxon>
        <taxon>Rhizobiaceae</taxon>
        <taxon>Aliirhizobium</taxon>
    </lineage>
</organism>
<proteinExistence type="predicted"/>
<gene>
    <name evidence="3" type="ORF">GGE31_000783</name>
    <name evidence="2" type="ORF">GGE33_001002</name>
    <name evidence="4" type="ORF">GGE35_000781</name>
</gene>